<evidence type="ECO:0000256" key="9">
    <source>
        <dbReference type="ARBA" id="ARBA00023141"/>
    </source>
</evidence>
<dbReference type="Proteomes" id="UP000321567">
    <property type="component" value="Unassembled WGS sequence"/>
</dbReference>
<dbReference type="Gene3D" id="3.40.50.1100">
    <property type="match status" value="2"/>
</dbReference>
<comment type="cofactor">
    <cofactor evidence="1 12">
        <name>pyridoxal 5'-phosphate</name>
        <dbReference type="ChEBI" id="CHEBI:597326"/>
    </cofactor>
</comment>
<dbReference type="HAMAP" id="MF_00133">
    <property type="entry name" value="Trp_synth_beta"/>
    <property type="match status" value="1"/>
</dbReference>
<name>A0A512H6I0_9PROT</name>
<feature type="domain" description="Tryptophan synthase beta chain-like PALP" evidence="13">
    <location>
        <begin position="77"/>
        <end position="414"/>
    </location>
</feature>
<comment type="subunit">
    <text evidence="5 12">Tetramer of two alpha and two beta chains.</text>
</comment>
<dbReference type="PIRSF" id="PIRSF500824">
    <property type="entry name" value="TrpB_prok"/>
    <property type="match status" value="1"/>
</dbReference>
<keyword evidence="9 12" id="KW-0057">Aromatic amino acid biosynthesis</keyword>
<evidence type="ECO:0000256" key="4">
    <source>
        <dbReference type="ARBA" id="ARBA00009982"/>
    </source>
</evidence>
<dbReference type="GO" id="GO:0005737">
    <property type="term" value="C:cytoplasm"/>
    <property type="evidence" value="ECO:0007669"/>
    <property type="project" value="TreeGrafter"/>
</dbReference>
<dbReference type="GO" id="GO:0004834">
    <property type="term" value="F:tryptophan synthase activity"/>
    <property type="evidence" value="ECO:0007669"/>
    <property type="project" value="UniProtKB-UniRule"/>
</dbReference>
<comment type="function">
    <text evidence="2 12">The beta subunit is responsible for the synthesis of L-tryptophan from indole and L-serine.</text>
</comment>
<comment type="pathway">
    <text evidence="3 12">Amino-acid biosynthesis; L-tryptophan biosynthesis; L-tryptophan from chorismate: step 5/5.</text>
</comment>
<dbReference type="PANTHER" id="PTHR48077:SF6">
    <property type="entry name" value="TRYPTOPHAN SYNTHASE"/>
    <property type="match status" value="1"/>
</dbReference>
<comment type="catalytic activity">
    <reaction evidence="11 12">
        <text>(1S,2R)-1-C-(indol-3-yl)glycerol 3-phosphate + L-serine = D-glyceraldehyde 3-phosphate + L-tryptophan + H2O</text>
        <dbReference type="Rhea" id="RHEA:10532"/>
        <dbReference type="ChEBI" id="CHEBI:15377"/>
        <dbReference type="ChEBI" id="CHEBI:33384"/>
        <dbReference type="ChEBI" id="CHEBI:57912"/>
        <dbReference type="ChEBI" id="CHEBI:58866"/>
        <dbReference type="ChEBI" id="CHEBI:59776"/>
        <dbReference type="EC" id="4.2.1.20"/>
    </reaction>
</comment>
<dbReference type="InterPro" id="IPR036052">
    <property type="entry name" value="TrpB-like_PALP_sf"/>
</dbReference>
<dbReference type="InterPro" id="IPR006654">
    <property type="entry name" value="Trp_synth_beta"/>
</dbReference>
<evidence type="ECO:0000256" key="12">
    <source>
        <dbReference type="HAMAP-Rule" id="MF_00133"/>
    </source>
</evidence>
<keyword evidence="10 12" id="KW-0456">Lyase</keyword>
<sequence length="453" mass="49050">MSESTKYFLPEDQMPKAWYNLAADLPTPVPPPRHPGTTEIISPDDLAPIFPRAVIEQEMSTERWIDIPEPVREICRLWRPSPLVRARRLEKILDTPAKIFFKNEGVSPAGSHKPNTAVAQAFYNKEEGVKHLSTETGAGQWGSSLAFAGSLFGLEVSVFMVKVSYNQKPYRRALMETYGATCVASPSPQTAAGRAILAAHPDSNGSLGIAISEAVEVAASRDDTKYALGSVLNHVCLHQTVIGQEAMLQMAMAEAEPDVVIACTGGGSNFAGLAFPYVREKIKGRSVRIIGVEPSSCPTLTRGQYAYDFGDTGKLTPLVKMHTLGATFMPPGTHSGGLRYHGMAPMVSHVKELGLMEARSYHQTECFAAAVQFARAEGIVPAPESSHAIRAAIDEALRCKAEGKAETILFNLSGHGHFDMQAYTDYFSGKLQDPEFDDAALAEALTDLPEIKG</sequence>
<dbReference type="GO" id="GO:0052684">
    <property type="term" value="F:L-serine hydro-lyase (adding indole, L-tryptophan-forming) activity"/>
    <property type="evidence" value="ECO:0007669"/>
    <property type="project" value="TreeGrafter"/>
</dbReference>
<comment type="similarity">
    <text evidence="4 12">Belongs to the TrpB family.</text>
</comment>
<protein>
    <recommendedName>
        <fullName evidence="12">Tryptophan synthase beta chain</fullName>
        <ecNumber evidence="12">4.2.1.20</ecNumber>
    </recommendedName>
</protein>
<evidence type="ECO:0000256" key="11">
    <source>
        <dbReference type="ARBA" id="ARBA00049047"/>
    </source>
</evidence>
<dbReference type="NCBIfam" id="NF009057">
    <property type="entry name" value="PRK12391.1"/>
    <property type="match status" value="1"/>
</dbReference>
<dbReference type="RefSeq" id="WP_147163112.1">
    <property type="nucleotide sequence ID" value="NZ_BJZO01000026.1"/>
</dbReference>
<evidence type="ECO:0000256" key="1">
    <source>
        <dbReference type="ARBA" id="ARBA00001933"/>
    </source>
</evidence>
<dbReference type="SUPFAM" id="SSF53686">
    <property type="entry name" value="Tryptophan synthase beta subunit-like PLP-dependent enzymes"/>
    <property type="match status" value="1"/>
</dbReference>
<dbReference type="InterPro" id="IPR023026">
    <property type="entry name" value="Trp_synth_beta/beta-like"/>
</dbReference>
<dbReference type="EMBL" id="BJZO01000026">
    <property type="protein sequence ID" value="GEO81069.1"/>
    <property type="molecule type" value="Genomic_DNA"/>
</dbReference>
<proteinExistence type="inferred from homology"/>
<evidence type="ECO:0000256" key="6">
    <source>
        <dbReference type="ARBA" id="ARBA00022605"/>
    </source>
</evidence>
<dbReference type="InterPro" id="IPR001926">
    <property type="entry name" value="TrpB-like_PALP"/>
</dbReference>
<evidence type="ECO:0000313" key="15">
    <source>
        <dbReference type="Proteomes" id="UP000321567"/>
    </source>
</evidence>
<keyword evidence="7 12" id="KW-0822">Tryptophan biosynthesis</keyword>
<keyword evidence="15" id="KW-1185">Reference proteome</keyword>
<evidence type="ECO:0000313" key="14">
    <source>
        <dbReference type="EMBL" id="GEO81069.1"/>
    </source>
</evidence>
<dbReference type="InterPro" id="IPR006316">
    <property type="entry name" value="Trp_synth_b-like"/>
</dbReference>
<dbReference type="PROSITE" id="PS00168">
    <property type="entry name" value="TRP_SYNTHASE_BETA"/>
    <property type="match status" value="1"/>
</dbReference>
<dbReference type="NCBIfam" id="TIGR01415">
    <property type="entry name" value="trpB_rel"/>
    <property type="match status" value="1"/>
</dbReference>
<reference evidence="14 15" key="1">
    <citation type="submission" date="2019-07" db="EMBL/GenBank/DDBJ databases">
        <title>Whole genome shotgun sequence of Rhodospirillum oryzae NBRC 107573.</title>
        <authorList>
            <person name="Hosoyama A."/>
            <person name="Uohara A."/>
            <person name="Ohji S."/>
            <person name="Ichikawa N."/>
        </authorList>
    </citation>
    <scope>NUCLEOTIDE SEQUENCE [LARGE SCALE GENOMIC DNA]</scope>
    <source>
        <strain evidence="14 15">NBRC 107573</strain>
    </source>
</reference>
<evidence type="ECO:0000256" key="2">
    <source>
        <dbReference type="ARBA" id="ARBA00002786"/>
    </source>
</evidence>
<accession>A0A512H6I0</accession>
<evidence type="ECO:0000256" key="10">
    <source>
        <dbReference type="ARBA" id="ARBA00023239"/>
    </source>
</evidence>
<dbReference type="Pfam" id="PF00291">
    <property type="entry name" value="PALP"/>
    <property type="match status" value="1"/>
</dbReference>
<evidence type="ECO:0000256" key="7">
    <source>
        <dbReference type="ARBA" id="ARBA00022822"/>
    </source>
</evidence>
<dbReference type="PIRSF" id="PIRSF001413">
    <property type="entry name" value="Trp_syn_beta"/>
    <property type="match status" value="1"/>
</dbReference>
<dbReference type="OrthoDB" id="9766131at2"/>
<dbReference type="EC" id="4.2.1.20" evidence="12"/>
<keyword evidence="6 12" id="KW-0028">Amino-acid biosynthesis</keyword>
<organism evidence="14 15">
    <name type="scientific">Pararhodospirillum oryzae</name>
    <dbReference type="NCBI Taxonomy" id="478448"/>
    <lineage>
        <taxon>Bacteria</taxon>
        <taxon>Pseudomonadati</taxon>
        <taxon>Pseudomonadota</taxon>
        <taxon>Alphaproteobacteria</taxon>
        <taxon>Rhodospirillales</taxon>
        <taxon>Rhodospirillaceae</taxon>
        <taxon>Pararhodospirillum</taxon>
    </lineage>
</organism>
<gene>
    <name evidence="14" type="primary">trpB_1</name>
    <name evidence="12" type="synonym">trpB</name>
    <name evidence="14" type="ORF">ROR02_12000</name>
</gene>
<dbReference type="GO" id="GO:0030170">
    <property type="term" value="F:pyridoxal phosphate binding"/>
    <property type="evidence" value="ECO:0007669"/>
    <property type="project" value="InterPro"/>
</dbReference>
<evidence type="ECO:0000256" key="8">
    <source>
        <dbReference type="ARBA" id="ARBA00022898"/>
    </source>
</evidence>
<keyword evidence="8 12" id="KW-0663">Pyridoxal phosphate</keyword>
<dbReference type="InterPro" id="IPR006653">
    <property type="entry name" value="Trp_synth_b_CS"/>
</dbReference>
<dbReference type="CDD" id="cd06446">
    <property type="entry name" value="Trp-synth_B"/>
    <property type="match status" value="1"/>
</dbReference>
<evidence type="ECO:0000256" key="5">
    <source>
        <dbReference type="ARBA" id="ARBA00011270"/>
    </source>
</evidence>
<feature type="modified residue" description="N6-(pyridoxal phosphate)lysine" evidence="12">
    <location>
        <position position="113"/>
    </location>
</feature>
<evidence type="ECO:0000256" key="3">
    <source>
        <dbReference type="ARBA" id="ARBA00004733"/>
    </source>
</evidence>
<dbReference type="AlphaFoldDB" id="A0A512H6I0"/>
<dbReference type="UniPathway" id="UPA00035">
    <property type="reaction ID" value="UER00044"/>
</dbReference>
<evidence type="ECO:0000259" key="13">
    <source>
        <dbReference type="Pfam" id="PF00291"/>
    </source>
</evidence>
<dbReference type="PANTHER" id="PTHR48077">
    <property type="entry name" value="TRYPTOPHAN SYNTHASE-RELATED"/>
    <property type="match status" value="1"/>
</dbReference>
<comment type="caution">
    <text evidence="14">The sequence shown here is derived from an EMBL/GenBank/DDBJ whole genome shotgun (WGS) entry which is preliminary data.</text>
</comment>